<dbReference type="InterPro" id="IPR007445">
    <property type="entry name" value="PilO"/>
</dbReference>
<evidence type="ECO:0000256" key="2">
    <source>
        <dbReference type="SAM" id="Phobius"/>
    </source>
</evidence>
<evidence type="ECO:0000256" key="1">
    <source>
        <dbReference type="SAM" id="MobiDB-lite"/>
    </source>
</evidence>
<feature type="compositionally biased region" description="Pro residues" evidence="1">
    <location>
        <begin position="256"/>
        <end position="278"/>
    </location>
</feature>
<keyword evidence="2" id="KW-0812">Transmembrane</keyword>
<keyword evidence="2" id="KW-1133">Transmembrane helix</keyword>
<dbReference type="Pfam" id="PF04350">
    <property type="entry name" value="PilO"/>
    <property type="match status" value="1"/>
</dbReference>
<sequence length="278" mass="30874">MEFLRRFRILIIGVLTLMLVGAGVFLDKSLNSQTEALTQEIKGKREKLDKYYADKENAPSPYLIAKLTREKLFLEGNYESLRSRYTLIPVMSLPQDEIFPSLFYKERIYLEIDSLRGRAAKEGINIPANLGLSETGLPPADQIPTLLILLDTIKRVCEEVFKSKLYSLNSLQLSEPVTNPFYVEIPIAISVTANSSRVAYFLENLGVSQNIFVLENMSMNRNGDNVDAQLSLKRILWGKELVDQIKPVGLASQPAGPAPGAPAPEMPPTPPEAPPTGP</sequence>
<proteinExistence type="predicted"/>
<gene>
    <name evidence="3" type="ORF">BWY73_01291</name>
</gene>
<dbReference type="EMBL" id="MWAK01000249">
    <property type="protein sequence ID" value="OPZ90564.1"/>
    <property type="molecule type" value="Genomic_DNA"/>
</dbReference>
<feature type="transmembrane region" description="Helical" evidence="2">
    <location>
        <begin position="7"/>
        <end position="26"/>
    </location>
</feature>
<dbReference type="GO" id="GO:0043683">
    <property type="term" value="P:type IV pilus assembly"/>
    <property type="evidence" value="ECO:0007669"/>
    <property type="project" value="InterPro"/>
</dbReference>
<comment type="caution">
    <text evidence="3">The sequence shown here is derived from an EMBL/GenBank/DDBJ whole genome shotgun (WGS) entry which is preliminary data.</text>
</comment>
<keyword evidence="2" id="KW-0472">Membrane</keyword>
<reference evidence="3" key="1">
    <citation type="submission" date="2017-02" db="EMBL/GenBank/DDBJ databases">
        <title>Delving into the versatile metabolic prowess of the omnipresent phylum Bacteroidetes.</title>
        <authorList>
            <person name="Nobu M.K."/>
            <person name="Mei R."/>
            <person name="Narihiro T."/>
            <person name="Kuroda K."/>
            <person name="Liu W.-T."/>
        </authorList>
    </citation>
    <scope>NUCLEOTIDE SEQUENCE</scope>
    <source>
        <strain evidence="3">ADurb.Bin417</strain>
    </source>
</reference>
<dbReference type="GO" id="GO:0043107">
    <property type="term" value="P:type IV pilus-dependent motility"/>
    <property type="evidence" value="ECO:0007669"/>
    <property type="project" value="InterPro"/>
</dbReference>
<dbReference type="Gene3D" id="3.30.70.60">
    <property type="match status" value="1"/>
</dbReference>
<evidence type="ECO:0000313" key="3">
    <source>
        <dbReference type="EMBL" id="OPZ90564.1"/>
    </source>
</evidence>
<feature type="region of interest" description="Disordered" evidence="1">
    <location>
        <begin position="248"/>
        <end position="278"/>
    </location>
</feature>
<organism evidence="3">
    <name type="scientific">candidate division TA06 bacterium ADurb.Bin417</name>
    <dbReference type="NCBI Taxonomy" id="1852828"/>
    <lineage>
        <taxon>Bacteria</taxon>
        <taxon>Bacteria division TA06</taxon>
    </lineage>
</organism>
<dbReference type="Proteomes" id="UP000485484">
    <property type="component" value="Unassembled WGS sequence"/>
</dbReference>
<protein>
    <submittedName>
        <fullName evidence="3">Pilus assembly protein, PilO</fullName>
    </submittedName>
</protein>
<dbReference type="AlphaFoldDB" id="A0A1V5MBE5"/>
<name>A0A1V5MBE5_UNCT6</name>
<accession>A0A1V5MBE5</accession>
<dbReference type="InterPro" id="IPR014717">
    <property type="entry name" value="Transl_elong_EF1B/ribsomal_bS6"/>
</dbReference>